<dbReference type="SUPFAM" id="SSF144091">
    <property type="entry name" value="Rhomboid-like"/>
    <property type="match status" value="1"/>
</dbReference>
<evidence type="ECO:0000256" key="6">
    <source>
        <dbReference type="ARBA" id="ARBA00022989"/>
    </source>
</evidence>
<evidence type="ECO:0000256" key="5">
    <source>
        <dbReference type="ARBA" id="ARBA00022825"/>
    </source>
</evidence>
<feature type="domain" description="Peptidase S54 rhomboid" evidence="9">
    <location>
        <begin position="398"/>
        <end position="538"/>
    </location>
</feature>
<dbReference type="InterPro" id="IPR035952">
    <property type="entry name" value="Rhomboid-like_sf"/>
</dbReference>
<keyword evidence="2" id="KW-0645">Protease</keyword>
<dbReference type="RefSeq" id="WP_145196367.1">
    <property type="nucleotide sequence ID" value="NZ_CP036267.1"/>
</dbReference>
<feature type="transmembrane region" description="Helical" evidence="8">
    <location>
        <begin position="495"/>
        <end position="513"/>
    </location>
</feature>
<keyword evidence="5" id="KW-0720">Serine protease</keyword>
<keyword evidence="3 8" id="KW-0812">Transmembrane</keyword>
<organism evidence="10 11">
    <name type="scientific">Thalassoglobus polymorphus</name>
    <dbReference type="NCBI Taxonomy" id="2527994"/>
    <lineage>
        <taxon>Bacteria</taxon>
        <taxon>Pseudomonadati</taxon>
        <taxon>Planctomycetota</taxon>
        <taxon>Planctomycetia</taxon>
        <taxon>Planctomycetales</taxon>
        <taxon>Planctomycetaceae</taxon>
        <taxon>Thalassoglobus</taxon>
    </lineage>
</organism>
<evidence type="ECO:0000256" key="4">
    <source>
        <dbReference type="ARBA" id="ARBA00022801"/>
    </source>
</evidence>
<reference evidence="10 11" key="1">
    <citation type="submission" date="2019-02" db="EMBL/GenBank/DDBJ databases">
        <title>Deep-cultivation of Planctomycetes and their phenomic and genomic characterization uncovers novel biology.</title>
        <authorList>
            <person name="Wiegand S."/>
            <person name="Jogler M."/>
            <person name="Boedeker C."/>
            <person name="Pinto D."/>
            <person name="Vollmers J."/>
            <person name="Rivas-Marin E."/>
            <person name="Kohn T."/>
            <person name="Peeters S.H."/>
            <person name="Heuer A."/>
            <person name="Rast P."/>
            <person name="Oberbeckmann S."/>
            <person name="Bunk B."/>
            <person name="Jeske O."/>
            <person name="Meyerdierks A."/>
            <person name="Storesund J.E."/>
            <person name="Kallscheuer N."/>
            <person name="Luecker S."/>
            <person name="Lage O.M."/>
            <person name="Pohl T."/>
            <person name="Merkel B.J."/>
            <person name="Hornburger P."/>
            <person name="Mueller R.-W."/>
            <person name="Bruemmer F."/>
            <person name="Labrenz M."/>
            <person name="Spormann A.M."/>
            <person name="Op den Camp H."/>
            <person name="Overmann J."/>
            <person name="Amann R."/>
            <person name="Jetten M.S.M."/>
            <person name="Mascher T."/>
            <person name="Medema M.H."/>
            <person name="Devos D.P."/>
            <person name="Kaster A.-K."/>
            <person name="Ovreas L."/>
            <person name="Rohde M."/>
            <person name="Galperin M.Y."/>
            <person name="Jogler C."/>
        </authorList>
    </citation>
    <scope>NUCLEOTIDE SEQUENCE [LARGE SCALE GENOMIC DNA]</scope>
    <source>
        <strain evidence="10 11">Mal48</strain>
    </source>
</reference>
<feature type="transmembrane region" description="Helical" evidence="8">
    <location>
        <begin position="6"/>
        <end position="23"/>
    </location>
</feature>
<dbReference type="Gene3D" id="1.20.1540.10">
    <property type="entry name" value="Rhomboid-like"/>
    <property type="match status" value="1"/>
</dbReference>
<keyword evidence="11" id="KW-1185">Reference proteome</keyword>
<evidence type="ECO:0000259" key="9">
    <source>
        <dbReference type="Pfam" id="PF01694"/>
    </source>
</evidence>
<dbReference type="GO" id="GO:0004252">
    <property type="term" value="F:serine-type endopeptidase activity"/>
    <property type="evidence" value="ECO:0007669"/>
    <property type="project" value="InterPro"/>
</dbReference>
<name>A0A517QJ51_9PLAN</name>
<dbReference type="Proteomes" id="UP000315724">
    <property type="component" value="Chromosome"/>
</dbReference>
<feature type="transmembrane region" description="Helical" evidence="8">
    <location>
        <begin position="54"/>
        <end position="73"/>
    </location>
</feature>
<evidence type="ECO:0000256" key="8">
    <source>
        <dbReference type="SAM" id="Phobius"/>
    </source>
</evidence>
<evidence type="ECO:0000256" key="2">
    <source>
        <dbReference type="ARBA" id="ARBA00022670"/>
    </source>
</evidence>
<dbReference type="InterPro" id="IPR022764">
    <property type="entry name" value="Peptidase_S54_rhomboid_dom"/>
</dbReference>
<dbReference type="GO" id="GO:0016020">
    <property type="term" value="C:membrane"/>
    <property type="evidence" value="ECO:0007669"/>
    <property type="project" value="UniProtKB-SubCell"/>
</dbReference>
<evidence type="ECO:0000256" key="1">
    <source>
        <dbReference type="ARBA" id="ARBA00004141"/>
    </source>
</evidence>
<accession>A0A517QJ51</accession>
<dbReference type="InterPro" id="IPR002610">
    <property type="entry name" value="Peptidase_S54_rhomboid-like"/>
</dbReference>
<feature type="transmembrane region" description="Helical" evidence="8">
    <location>
        <begin position="400"/>
        <end position="423"/>
    </location>
</feature>
<keyword evidence="7 8" id="KW-0472">Membrane</keyword>
<dbReference type="Pfam" id="PF01694">
    <property type="entry name" value="Rhomboid"/>
    <property type="match status" value="1"/>
</dbReference>
<protein>
    <submittedName>
        <fullName evidence="10">Rhomboid family protein</fullName>
    </submittedName>
</protein>
<sequence length="566" mass="62473">MSLNWLLIWIVAISCGMTLINLFRFRISNLVRLLPTLFTIGVLLFAYSKNQETAGFYAGGVWFVFILLPGIAVQLSNSCLSSRRFYAASLFSWIAFLLHPFSGMREQTRLVRALWLLSRQRDQEALALLDAISRRNNSIGKSAFVISTRLQGRWERFLKLIQTSKSPQGLLADPLLANIYLQALGETGQTELLIETFRRGLDKKKRGNSALMLNISRMKLAAFCGRIDVVAQLVDGPLGYFDEDTKRFWLATAMQASGRLEDGNQSFQKLQSSKDRQIAIASQRRLAHPVRVLDLPPAGSSSIMSEIESDLDHETRFALISSPASSAHIATWGLVATLVGFFVYEMISGGVGQAVMQSTTLTMVEKASLLLQNTSSEENLIQIGALVLPTELEPNLTRRIFFSAFLHFGLLHLLMNVVGLVILGQRVEDAWGPIWMGVAYLLCAILSIFLLTVIPLGATADNPYVLVGASGGAMGLLGCLLGYLAWGQVQKRNQLVAGEFRLLLFIVAFQMVFDQMTPNVSSECHLMGLLIGISCGLFAGLAKNGWPLRKKIPQPALLRDSALKLD</sequence>
<feature type="transmembrane region" description="Helical" evidence="8">
    <location>
        <begin position="85"/>
        <end position="102"/>
    </location>
</feature>
<evidence type="ECO:0000256" key="3">
    <source>
        <dbReference type="ARBA" id="ARBA00022692"/>
    </source>
</evidence>
<dbReference type="AlphaFoldDB" id="A0A517QJ51"/>
<evidence type="ECO:0000256" key="7">
    <source>
        <dbReference type="ARBA" id="ARBA00023136"/>
    </source>
</evidence>
<dbReference type="GO" id="GO:0006508">
    <property type="term" value="P:proteolysis"/>
    <property type="evidence" value="ECO:0007669"/>
    <property type="project" value="UniProtKB-KW"/>
</dbReference>
<dbReference type="PANTHER" id="PTHR22936">
    <property type="entry name" value="RHOMBOID-RELATED"/>
    <property type="match status" value="1"/>
</dbReference>
<feature type="transmembrane region" description="Helical" evidence="8">
    <location>
        <begin position="525"/>
        <end position="542"/>
    </location>
</feature>
<evidence type="ECO:0000313" key="10">
    <source>
        <dbReference type="EMBL" id="QDT31638.1"/>
    </source>
</evidence>
<dbReference type="EMBL" id="CP036267">
    <property type="protein sequence ID" value="QDT31638.1"/>
    <property type="molecule type" value="Genomic_DNA"/>
</dbReference>
<dbReference type="PANTHER" id="PTHR22936:SF69">
    <property type="entry name" value="RHOMBOID-LIKE PROTEIN"/>
    <property type="match status" value="1"/>
</dbReference>
<keyword evidence="6 8" id="KW-1133">Transmembrane helix</keyword>
<keyword evidence="4" id="KW-0378">Hydrolase</keyword>
<feature type="transmembrane region" description="Helical" evidence="8">
    <location>
        <begin position="464"/>
        <end position="486"/>
    </location>
</feature>
<comment type="subcellular location">
    <subcellularLocation>
        <location evidence="1">Membrane</location>
        <topology evidence="1">Multi-pass membrane protein</topology>
    </subcellularLocation>
</comment>
<dbReference type="KEGG" id="tpol:Mal48_08730"/>
<feature type="transmembrane region" description="Helical" evidence="8">
    <location>
        <begin position="435"/>
        <end position="458"/>
    </location>
</feature>
<dbReference type="OrthoDB" id="9813074at2"/>
<evidence type="ECO:0000313" key="11">
    <source>
        <dbReference type="Proteomes" id="UP000315724"/>
    </source>
</evidence>
<proteinExistence type="predicted"/>
<feature type="transmembrane region" description="Helical" evidence="8">
    <location>
        <begin position="30"/>
        <end position="48"/>
    </location>
</feature>
<gene>
    <name evidence="10" type="ORF">Mal48_08730</name>
</gene>